<sequence length="130" mass="14503">MVDSIPVPETAKNVDQTAGSNTEQPSSTNIAENDNHEKTGNTERRRVQLNVDPVIHQVAAHISDRFLDVGLRPYPTEVLTTNYNQHLFSNLSGLEEKINIGNVTDVPNGTVPYSYRIVPLPKSCEHSDWH</sequence>
<dbReference type="WBParaSite" id="JU765_v2.g6790.t1">
    <property type="protein sequence ID" value="JU765_v2.g6790.t1"/>
    <property type="gene ID" value="JU765_v2.g6790"/>
</dbReference>
<evidence type="ECO:0000313" key="1">
    <source>
        <dbReference type="Proteomes" id="UP000887576"/>
    </source>
</evidence>
<evidence type="ECO:0000313" key="2">
    <source>
        <dbReference type="WBParaSite" id="JU765_v2.g6790.t1"/>
    </source>
</evidence>
<organism evidence="1 2">
    <name type="scientific">Panagrolaimus sp. JU765</name>
    <dbReference type="NCBI Taxonomy" id="591449"/>
    <lineage>
        <taxon>Eukaryota</taxon>
        <taxon>Metazoa</taxon>
        <taxon>Ecdysozoa</taxon>
        <taxon>Nematoda</taxon>
        <taxon>Chromadorea</taxon>
        <taxon>Rhabditida</taxon>
        <taxon>Tylenchina</taxon>
        <taxon>Panagrolaimomorpha</taxon>
        <taxon>Panagrolaimoidea</taxon>
        <taxon>Panagrolaimidae</taxon>
        <taxon>Panagrolaimus</taxon>
    </lineage>
</organism>
<accession>A0AC34RH30</accession>
<reference evidence="2" key="1">
    <citation type="submission" date="2022-11" db="UniProtKB">
        <authorList>
            <consortium name="WormBaseParasite"/>
        </authorList>
    </citation>
    <scope>IDENTIFICATION</scope>
</reference>
<protein>
    <submittedName>
        <fullName evidence="2">Uncharacterized protein</fullName>
    </submittedName>
</protein>
<name>A0AC34RH30_9BILA</name>
<proteinExistence type="predicted"/>
<dbReference type="Proteomes" id="UP000887576">
    <property type="component" value="Unplaced"/>
</dbReference>